<keyword evidence="2" id="KW-1185">Reference proteome</keyword>
<evidence type="ECO:0000313" key="1">
    <source>
        <dbReference type="EMBL" id="KAJ9088896.1"/>
    </source>
</evidence>
<dbReference type="Proteomes" id="UP001165960">
    <property type="component" value="Unassembled WGS sequence"/>
</dbReference>
<proteinExistence type="predicted"/>
<evidence type="ECO:0000313" key="2">
    <source>
        <dbReference type="Proteomes" id="UP001165960"/>
    </source>
</evidence>
<reference evidence="1" key="1">
    <citation type="submission" date="2022-04" db="EMBL/GenBank/DDBJ databases">
        <title>Genome of the entomopathogenic fungus Entomophthora muscae.</title>
        <authorList>
            <person name="Elya C."/>
            <person name="Lovett B.R."/>
            <person name="Lee E."/>
            <person name="Macias A.M."/>
            <person name="Hajek A.E."/>
            <person name="De Bivort B.L."/>
            <person name="Kasson M.T."/>
            <person name="De Fine Licht H.H."/>
            <person name="Stajich J.E."/>
        </authorList>
    </citation>
    <scope>NUCLEOTIDE SEQUENCE</scope>
    <source>
        <strain evidence="1">Berkeley</strain>
    </source>
</reference>
<protein>
    <submittedName>
        <fullName evidence="1">Uncharacterized protein</fullName>
    </submittedName>
</protein>
<name>A0ACC2UQ64_9FUNG</name>
<accession>A0ACC2UQ64</accession>
<gene>
    <name evidence="1" type="ORF">DSO57_1018440</name>
</gene>
<dbReference type="EMBL" id="QTSX02000080">
    <property type="protein sequence ID" value="KAJ9088896.1"/>
    <property type="molecule type" value="Genomic_DNA"/>
</dbReference>
<organism evidence="1 2">
    <name type="scientific">Entomophthora muscae</name>
    <dbReference type="NCBI Taxonomy" id="34485"/>
    <lineage>
        <taxon>Eukaryota</taxon>
        <taxon>Fungi</taxon>
        <taxon>Fungi incertae sedis</taxon>
        <taxon>Zoopagomycota</taxon>
        <taxon>Entomophthoromycotina</taxon>
        <taxon>Entomophthoromycetes</taxon>
        <taxon>Entomophthorales</taxon>
        <taxon>Entomophthoraceae</taxon>
        <taxon>Entomophthora</taxon>
    </lineage>
</organism>
<sequence>MPANLGVIPPVFETGNCVASQCPEFYSEDTLMLSQYFNWKSYKQYLKPRWWLIINSMWIWVTGPHQELQRKKVLFDKYLNDGKGKCYFAITQLAALDFVRPDNKDWL</sequence>
<comment type="caution">
    <text evidence="1">The sequence shown here is derived from an EMBL/GenBank/DDBJ whole genome shotgun (WGS) entry which is preliminary data.</text>
</comment>